<dbReference type="Pfam" id="PF00023">
    <property type="entry name" value="Ank"/>
    <property type="match status" value="2"/>
</dbReference>
<evidence type="ECO:0000256" key="4">
    <source>
        <dbReference type="ARBA" id="ARBA00022737"/>
    </source>
</evidence>
<feature type="repeat" description="ANK" evidence="8">
    <location>
        <begin position="552"/>
        <end position="586"/>
    </location>
</feature>
<organism evidence="9 10">
    <name type="scientific">Tropilaelaps mercedesae</name>
    <dbReference type="NCBI Taxonomy" id="418985"/>
    <lineage>
        <taxon>Eukaryota</taxon>
        <taxon>Metazoa</taxon>
        <taxon>Ecdysozoa</taxon>
        <taxon>Arthropoda</taxon>
        <taxon>Chelicerata</taxon>
        <taxon>Arachnida</taxon>
        <taxon>Acari</taxon>
        <taxon>Parasitiformes</taxon>
        <taxon>Mesostigmata</taxon>
        <taxon>Gamasina</taxon>
        <taxon>Dermanyssoidea</taxon>
        <taxon>Laelapidae</taxon>
        <taxon>Tropilaelaps</taxon>
    </lineage>
</organism>
<evidence type="ECO:0000256" key="8">
    <source>
        <dbReference type="PROSITE-ProRule" id="PRU00023"/>
    </source>
</evidence>
<dbReference type="GO" id="GO:0044218">
    <property type="term" value="C:other organism cell membrane"/>
    <property type="evidence" value="ECO:0007669"/>
    <property type="project" value="UniProtKB-KW"/>
</dbReference>
<keyword evidence="4" id="KW-0677">Repeat</keyword>
<dbReference type="AlphaFoldDB" id="A0A1V9XHZ1"/>
<dbReference type="PRINTS" id="PR01415">
    <property type="entry name" value="ANKYRIN"/>
</dbReference>
<accession>A0A1V9XHZ1</accession>
<dbReference type="InParanoid" id="A0A1V9XHZ1"/>
<sequence>MWLTGKNDRSQQRDTIFKEVIIEVRQAGPSCRFTPALRHKLERFTLQERSQLVNRVRDGCTPLFTAAKKGIVEIVRYLLETCGANAEQRGVYEVPFDHTMHYVTPLWCAAVVGKIEVCRVLVEHGADVNTMSDTGSTAVRSACYMSNIDVVKFLVGLGADVNRPNQNGGTCLINSVQSVELCQFLIDMGADMNARDSQFKTALHYAVQEDRVETTRLLLSYGADHLSCSKHGDDVLQTACLKGSAKIAEYLIETMNYPPARVADALELLGATYLDENHDNTMALEYWRRACTYREMHKIEKIINDPPKKVFLNRVPFKTLDDVNALAHDMDEMRLQSLLVNERVLGPSHKDSIFRLMYRGAAYADSMQHQRCIDLWQYAVEIRLSKDTVLHNETCIALQSLTKILFDAHDKHAQGVFDAPINFNDVNFLLDKLMNCFPAAIEQLKQRPVFRKQQENWDRVLKILIHLLHLAEVLPKFPPEKENLRRLTRKLILLNPRMTNGNSLLHMAVGKVDSLRQSYFDDHRQQQQIFPDPVTTSMLLHVGANVEAVNEDGSTPLHTASLRVNYREKIVRMLLDAGAHIDRTNKQGNQPYRMLGGNQECRIKVAKLITLKCLAANKVKSNHRTYEGIVPKTLEEFIRMH</sequence>
<dbReference type="FunCoup" id="A0A1V9XHZ1">
    <property type="interactions" value="12"/>
</dbReference>
<evidence type="ECO:0000256" key="1">
    <source>
        <dbReference type="ARBA" id="ARBA00004175"/>
    </source>
</evidence>
<feature type="repeat" description="ANK" evidence="8">
    <location>
        <begin position="58"/>
        <end position="80"/>
    </location>
</feature>
<evidence type="ECO:0000256" key="2">
    <source>
        <dbReference type="ARBA" id="ARBA00022483"/>
    </source>
</evidence>
<evidence type="ECO:0000256" key="3">
    <source>
        <dbReference type="ARBA" id="ARBA00022537"/>
    </source>
</evidence>
<evidence type="ECO:0000256" key="6">
    <source>
        <dbReference type="ARBA" id="ARBA00023043"/>
    </source>
</evidence>
<name>A0A1V9XHZ1_9ACAR</name>
<keyword evidence="7" id="KW-1053">Target membrane</keyword>
<dbReference type="SMART" id="SM00248">
    <property type="entry name" value="ANK"/>
    <property type="match status" value="8"/>
</dbReference>
<dbReference type="PANTHER" id="PTHR24173:SF82">
    <property type="entry name" value="FI19351P1"/>
    <property type="match status" value="1"/>
</dbReference>
<evidence type="ECO:0000256" key="7">
    <source>
        <dbReference type="ARBA" id="ARBA00023298"/>
    </source>
</evidence>
<keyword evidence="7" id="KW-0472">Membrane</keyword>
<keyword evidence="10" id="KW-1185">Reference proteome</keyword>
<feature type="repeat" description="ANK" evidence="8">
    <location>
        <begin position="198"/>
        <end position="224"/>
    </location>
</feature>
<dbReference type="PROSITE" id="PS50297">
    <property type="entry name" value="ANK_REP_REGION"/>
    <property type="match status" value="5"/>
</dbReference>
<dbReference type="OrthoDB" id="3246549at2759"/>
<dbReference type="SUPFAM" id="SSF48403">
    <property type="entry name" value="Ankyrin repeat"/>
    <property type="match status" value="1"/>
</dbReference>
<dbReference type="PROSITE" id="PS50088">
    <property type="entry name" value="ANK_REPEAT"/>
    <property type="match status" value="5"/>
</dbReference>
<dbReference type="Proteomes" id="UP000192247">
    <property type="component" value="Unassembled WGS sequence"/>
</dbReference>
<evidence type="ECO:0000313" key="9">
    <source>
        <dbReference type="EMBL" id="OQR73147.1"/>
    </source>
</evidence>
<feature type="repeat" description="ANK" evidence="8">
    <location>
        <begin position="101"/>
        <end position="133"/>
    </location>
</feature>
<dbReference type="STRING" id="418985.A0A1V9XHZ1"/>
<protein>
    <submittedName>
        <fullName evidence="9">Protein fem-1C-like</fullName>
    </submittedName>
</protein>
<dbReference type="GO" id="GO:0044231">
    <property type="term" value="C:host cell presynaptic membrane"/>
    <property type="evidence" value="ECO:0007669"/>
    <property type="project" value="UniProtKB-KW"/>
</dbReference>
<comment type="caution">
    <text evidence="9">The sequence shown here is derived from an EMBL/GenBank/DDBJ whole genome shotgun (WGS) entry which is preliminary data.</text>
</comment>
<comment type="subcellular location">
    <subcellularLocation>
        <location evidence="1">Target cell membrane</location>
    </subcellularLocation>
</comment>
<feature type="repeat" description="ANK" evidence="8">
    <location>
        <begin position="134"/>
        <end position="166"/>
    </location>
</feature>
<reference evidence="9 10" key="1">
    <citation type="journal article" date="2017" name="Gigascience">
        <title>Draft genome of the honey bee ectoparasitic mite, Tropilaelaps mercedesae, is shaped by the parasitic life history.</title>
        <authorList>
            <person name="Dong X."/>
            <person name="Armstrong S.D."/>
            <person name="Xia D."/>
            <person name="Makepeace B.L."/>
            <person name="Darby A.C."/>
            <person name="Kadowaki T."/>
        </authorList>
    </citation>
    <scope>NUCLEOTIDE SEQUENCE [LARGE SCALE GENOMIC DNA]</scope>
    <source>
        <strain evidence="9">Wuxi-XJTLU</strain>
    </source>
</reference>
<keyword evidence="5" id="KW-0638">Presynaptic neurotoxin</keyword>
<keyword evidence="3" id="KW-1052">Target cell membrane</keyword>
<keyword evidence="6 8" id="KW-0040">ANK repeat</keyword>
<dbReference type="InterPro" id="IPR002110">
    <property type="entry name" value="Ankyrin_rpt"/>
</dbReference>
<keyword evidence="5" id="KW-0800">Toxin</keyword>
<evidence type="ECO:0000313" key="10">
    <source>
        <dbReference type="Proteomes" id="UP000192247"/>
    </source>
</evidence>
<dbReference type="GO" id="GO:0006887">
    <property type="term" value="P:exocytosis"/>
    <property type="evidence" value="ECO:0007669"/>
    <property type="project" value="UniProtKB-KW"/>
</dbReference>
<dbReference type="Gene3D" id="1.25.40.20">
    <property type="entry name" value="Ankyrin repeat-containing domain"/>
    <property type="match status" value="3"/>
</dbReference>
<keyword evidence="2" id="KW-0268">Exocytosis</keyword>
<dbReference type="EMBL" id="MNPL01010379">
    <property type="protein sequence ID" value="OQR73147.1"/>
    <property type="molecule type" value="Genomic_DNA"/>
</dbReference>
<proteinExistence type="predicted"/>
<gene>
    <name evidence="9" type="ORF">BIW11_01187</name>
</gene>
<evidence type="ECO:0000256" key="5">
    <source>
        <dbReference type="ARBA" id="ARBA00023028"/>
    </source>
</evidence>
<dbReference type="InterPro" id="IPR036770">
    <property type="entry name" value="Ankyrin_rpt-contain_sf"/>
</dbReference>
<dbReference type="PANTHER" id="PTHR24173">
    <property type="entry name" value="ANKYRIN REPEAT CONTAINING"/>
    <property type="match status" value="1"/>
</dbReference>
<dbReference type="Pfam" id="PF12796">
    <property type="entry name" value="Ank_2"/>
    <property type="match status" value="2"/>
</dbReference>
<keyword evidence="5" id="KW-0528">Neurotoxin</keyword>